<dbReference type="GO" id="GO:0003723">
    <property type="term" value="F:RNA binding"/>
    <property type="evidence" value="ECO:0007669"/>
    <property type="project" value="UniProtKB-UniRule"/>
</dbReference>
<dbReference type="Gene3D" id="3.30.70.330">
    <property type="match status" value="1"/>
</dbReference>
<reference evidence="4" key="3">
    <citation type="submission" date="2022-06" db="UniProtKB">
        <authorList>
            <consortium name="EnsemblPlants"/>
        </authorList>
    </citation>
    <scope>IDENTIFICATION</scope>
</reference>
<dbReference type="InterPro" id="IPR012677">
    <property type="entry name" value="Nucleotide-bd_a/b_plait_sf"/>
</dbReference>
<dbReference type="SUPFAM" id="SSF54928">
    <property type="entry name" value="RNA-binding domain, RBD"/>
    <property type="match status" value="1"/>
</dbReference>
<dbReference type="PROSITE" id="PS50102">
    <property type="entry name" value="RRM"/>
    <property type="match status" value="1"/>
</dbReference>
<dbReference type="CDD" id="cd00590">
    <property type="entry name" value="RRM_SF"/>
    <property type="match status" value="1"/>
</dbReference>
<dbReference type="SMART" id="SM00360">
    <property type="entry name" value="RRM"/>
    <property type="match status" value="1"/>
</dbReference>
<proteinExistence type="predicted"/>
<dbReference type="Gramene" id="TuG1812G0200001843.01.T01">
    <property type="protein sequence ID" value="TuG1812G0200001843.01.T01.cds341359"/>
    <property type="gene ID" value="TuG1812G0200001843.01"/>
</dbReference>
<reference evidence="5" key="1">
    <citation type="journal article" date="2013" name="Nature">
        <title>Draft genome of the wheat A-genome progenitor Triticum urartu.</title>
        <authorList>
            <person name="Ling H.Q."/>
            <person name="Zhao S."/>
            <person name="Liu D."/>
            <person name="Wang J."/>
            <person name="Sun H."/>
            <person name="Zhang C."/>
            <person name="Fan H."/>
            <person name="Li D."/>
            <person name="Dong L."/>
            <person name="Tao Y."/>
            <person name="Gao C."/>
            <person name="Wu H."/>
            <person name="Li Y."/>
            <person name="Cui Y."/>
            <person name="Guo X."/>
            <person name="Zheng S."/>
            <person name="Wang B."/>
            <person name="Yu K."/>
            <person name="Liang Q."/>
            <person name="Yang W."/>
            <person name="Lou X."/>
            <person name="Chen J."/>
            <person name="Feng M."/>
            <person name="Jian J."/>
            <person name="Zhang X."/>
            <person name="Luo G."/>
            <person name="Jiang Y."/>
            <person name="Liu J."/>
            <person name="Wang Z."/>
            <person name="Sha Y."/>
            <person name="Zhang B."/>
            <person name="Wu H."/>
            <person name="Tang D."/>
            <person name="Shen Q."/>
            <person name="Xue P."/>
            <person name="Zou S."/>
            <person name="Wang X."/>
            <person name="Liu X."/>
            <person name="Wang F."/>
            <person name="Yang Y."/>
            <person name="An X."/>
            <person name="Dong Z."/>
            <person name="Zhang K."/>
            <person name="Zhang X."/>
            <person name="Luo M.C."/>
            <person name="Dvorak J."/>
            <person name="Tong Y."/>
            <person name="Wang J."/>
            <person name="Yang H."/>
            <person name="Li Z."/>
            <person name="Wang D."/>
            <person name="Zhang A."/>
            <person name="Wang J."/>
        </authorList>
    </citation>
    <scope>NUCLEOTIDE SEQUENCE</scope>
    <source>
        <strain evidence="5">cv. G1812</strain>
    </source>
</reference>
<protein>
    <recommendedName>
        <fullName evidence="3">RRM domain-containing protein</fullName>
    </recommendedName>
</protein>
<dbReference type="Pfam" id="PF00076">
    <property type="entry name" value="RRM_1"/>
    <property type="match status" value="1"/>
</dbReference>
<keyword evidence="5" id="KW-1185">Reference proteome</keyword>
<dbReference type="InterPro" id="IPR035979">
    <property type="entry name" value="RBD_domain_sf"/>
</dbReference>
<dbReference type="Proteomes" id="UP000015106">
    <property type="component" value="Chromosome 2"/>
</dbReference>
<reference evidence="4" key="2">
    <citation type="submission" date="2018-03" db="EMBL/GenBank/DDBJ databases">
        <title>The Triticum urartu genome reveals the dynamic nature of wheat genome evolution.</title>
        <authorList>
            <person name="Ling H."/>
            <person name="Ma B."/>
            <person name="Shi X."/>
            <person name="Liu H."/>
            <person name="Dong L."/>
            <person name="Sun H."/>
            <person name="Cao Y."/>
            <person name="Gao Q."/>
            <person name="Zheng S."/>
            <person name="Li Y."/>
            <person name="Yu Y."/>
            <person name="Du H."/>
            <person name="Qi M."/>
            <person name="Li Y."/>
            <person name="Yu H."/>
            <person name="Cui Y."/>
            <person name="Wang N."/>
            <person name="Chen C."/>
            <person name="Wu H."/>
            <person name="Zhao Y."/>
            <person name="Zhang J."/>
            <person name="Li Y."/>
            <person name="Zhou W."/>
            <person name="Zhang B."/>
            <person name="Hu W."/>
            <person name="Eijk M."/>
            <person name="Tang J."/>
            <person name="Witsenboer H."/>
            <person name="Zhao S."/>
            <person name="Li Z."/>
            <person name="Zhang A."/>
            <person name="Wang D."/>
            <person name="Liang C."/>
        </authorList>
    </citation>
    <scope>NUCLEOTIDE SEQUENCE [LARGE SCALE GENOMIC DNA]</scope>
    <source>
        <strain evidence="4">cv. G1812</strain>
    </source>
</reference>
<sequence>PKDLDANSLRRLKFLRCFVRVNNLPRQCCQEELVGLFVGFGPLRSWHVAFDDDGGFGACSGFGYVVFRHRAHAEEAIDVLNCCVFGGRKLRVDWTYPCA</sequence>
<dbReference type="PANTHER" id="PTHR10352">
    <property type="entry name" value="EUKARYOTIC TRANSLATION INITIATION FACTOR 3 SUBUNIT G"/>
    <property type="match status" value="1"/>
</dbReference>
<evidence type="ECO:0000313" key="5">
    <source>
        <dbReference type="Proteomes" id="UP000015106"/>
    </source>
</evidence>
<dbReference type="InterPro" id="IPR000504">
    <property type="entry name" value="RRM_dom"/>
</dbReference>
<accession>A0A8R7TEV3</accession>
<evidence type="ECO:0000256" key="2">
    <source>
        <dbReference type="PROSITE-ProRule" id="PRU00176"/>
    </source>
</evidence>
<feature type="domain" description="RRM" evidence="3">
    <location>
        <begin position="17"/>
        <end position="97"/>
    </location>
</feature>
<organism evidence="4 5">
    <name type="scientific">Triticum urartu</name>
    <name type="common">Red wild einkorn</name>
    <name type="synonym">Crithodium urartu</name>
    <dbReference type="NCBI Taxonomy" id="4572"/>
    <lineage>
        <taxon>Eukaryota</taxon>
        <taxon>Viridiplantae</taxon>
        <taxon>Streptophyta</taxon>
        <taxon>Embryophyta</taxon>
        <taxon>Tracheophyta</taxon>
        <taxon>Spermatophyta</taxon>
        <taxon>Magnoliopsida</taxon>
        <taxon>Liliopsida</taxon>
        <taxon>Poales</taxon>
        <taxon>Poaceae</taxon>
        <taxon>BOP clade</taxon>
        <taxon>Pooideae</taxon>
        <taxon>Triticodae</taxon>
        <taxon>Triticeae</taxon>
        <taxon>Triticinae</taxon>
        <taxon>Triticum</taxon>
    </lineage>
</organism>
<dbReference type="EnsemblPlants" id="TuG1812G0200001843.01.T01">
    <property type="protein sequence ID" value="TuG1812G0200001843.01.T01.cds341359"/>
    <property type="gene ID" value="TuG1812G0200001843.01"/>
</dbReference>
<evidence type="ECO:0000256" key="1">
    <source>
        <dbReference type="ARBA" id="ARBA00022884"/>
    </source>
</evidence>
<evidence type="ECO:0000259" key="3">
    <source>
        <dbReference type="PROSITE" id="PS50102"/>
    </source>
</evidence>
<name>A0A8R7TEV3_TRIUA</name>
<evidence type="ECO:0000313" key="4">
    <source>
        <dbReference type="EnsemblPlants" id="TuG1812G0200001843.01.T01.cds341359"/>
    </source>
</evidence>
<keyword evidence="1 2" id="KW-0694">RNA-binding</keyword>
<dbReference type="AlphaFoldDB" id="A0A8R7TEV3"/>